<evidence type="ECO:0000256" key="9">
    <source>
        <dbReference type="ARBA" id="ARBA00023242"/>
    </source>
</evidence>
<keyword evidence="8" id="KW-0804">Transcription</keyword>
<dbReference type="AlphaFoldDB" id="T1EG33"/>
<feature type="domain" description="C2H2-type" evidence="11">
    <location>
        <begin position="346"/>
        <end position="374"/>
    </location>
</feature>
<feature type="domain" description="C2H2-type" evidence="11">
    <location>
        <begin position="318"/>
        <end position="345"/>
    </location>
</feature>
<evidence type="ECO:0000256" key="5">
    <source>
        <dbReference type="ARBA" id="ARBA00022771"/>
    </source>
</evidence>
<gene>
    <name evidence="13" type="primary">20195535</name>
    <name evidence="12" type="ORF">HELRODRAFT_114581</name>
</gene>
<dbReference type="GO" id="GO:0005634">
    <property type="term" value="C:nucleus"/>
    <property type="evidence" value="ECO:0007669"/>
    <property type="project" value="UniProtKB-SubCell"/>
</dbReference>
<dbReference type="GO" id="GO:0043565">
    <property type="term" value="F:sequence-specific DNA binding"/>
    <property type="evidence" value="ECO:0007669"/>
    <property type="project" value="UniProtKB-ARBA"/>
</dbReference>
<evidence type="ECO:0000313" key="12">
    <source>
        <dbReference type="EMBL" id="ESN95789.1"/>
    </source>
</evidence>
<dbReference type="PANTHER" id="PTHR47772:SF15">
    <property type="entry name" value="REDUCED EXPRESSION 2-RELATED"/>
    <property type="match status" value="1"/>
</dbReference>
<feature type="domain" description="C2H2-type" evidence="11">
    <location>
        <begin position="264"/>
        <end position="287"/>
    </location>
</feature>
<evidence type="ECO:0000256" key="8">
    <source>
        <dbReference type="ARBA" id="ARBA00023163"/>
    </source>
</evidence>
<evidence type="ECO:0000313" key="13">
    <source>
        <dbReference type="EnsemblMetazoa" id="HelroP114581"/>
    </source>
</evidence>
<organism evidence="13 14">
    <name type="scientific">Helobdella robusta</name>
    <name type="common">Californian leech</name>
    <dbReference type="NCBI Taxonomy" id="6412"/>
    <lineage>
        <taxon>Eukaryota</taxon>
        <taxon>Metazoa</taxon>
        <taxon>Spiralia</taxon>
        <taxon>Lophotrochozoa</taxon>
        <taxon>Annelida</taxon>
        <taxon>Clitellata</taxon>
        <taxon>Hirudinea</taxon>
        <taxon>Rhynchobdellida</taxon>
        <taxon>Glossiphoniidae</taxon>
        <taxon>Helobdella</taxon>
    </lineage>
</organism>
<accession>T1EG33</accession>
<protein>
    <recommendedName>
        <fullName evidence="11">C2H2-type domain-containing protein</fullName>
    </recommendedName>
</protein>
<keyword evidence="4" id="KW-0677">Repeat</keyword>
<evidence type="ECO:0000259" key="11">
    <source>
        <dbReference type="PROSITE" id="PS50157"/>
    </source>
</evidence>
<feature type="domain" description="C2H2-type" evidence="11">
    <location>
        <begin position="61"/>
        <end position="85"/>
    </location>
</feature>
<evidence type="ECO:0000256" key="2">
    <source>
        <dbReference type="ARBA" id="ARBA00006991"/>
    </source>
</evidence>
<dbReference type="InterPro" id="IPR036236">
    <property type="entry name" value="Znf_C2H2_sf"/>
</dbReference>
<feature type="domain" description="C2H2-type" evidence="11">
    <location>
        <begin position="91"/>
        <end position="119"/>
    </location>
</feature>
<dbReference type="HOGENOM" id="CLU_002678_44_0_1"/>
<dbReference type="Pfam" id="PF00096">
    <property type="entry name" value="zf-C2H2"/>
    <property type="match status" value="9"/>
</dbReference>
<feature type="domain" description="C2H2-type" evidence="11">
    <location>
        <begin position="206"/>
        <end position="233"/>
    </location>
</feature>
<reference evidence="13" key="3">
    <citation type="submission" date="2015-06" db="UniProtKB">
        <authorList>
            <consortium name="EnsemblMetazoa"/>
        </authorList>
    </citation>
    <scope>IDENTIFICATION</scope>
</reference>
<keyword evidence="6" id="KW-0862">Zinc</keyword>
<dbReference type="KEGG" id="hro:HELRODRAFT_114581"/>
<dbReference type="GeneID" id="20195535"/>
<feature type="domain" description="C2H2-type" evidence="11">
    <location>
        <begin position="4"/>
        <end position="31"/>
    </location>
</feature>
<evidence type="ECO:0000256" key="4">
    <source>
        <dbReference type="ARBA" id="ARBA00022737"/>
    </source>
</evidence>
<reference evidence="14" key="1">
    <citation type="submission" date="2012-12" db="EMBL/GenBank/DDBJ databases">
        <authorList>
            <person name="Hellsten U."/>
            <person name="Grimwood J."/>
            <person name="Chapman J.A."/>
            <person name="Shapiro H."/>
            <person name="Aerts A."/>
            <person name="Otillar R.P."/>
            <person name="Terry A.Y."/>
            <person name="Boore J.L."/>
            <person name="Simakov O."/>
            <person name="Marletaz F."/>
            <person name="Cho S.-J."/>
            <person name="Edsinger-Gonzales E."/>
            <person name="Havlak P."/>
            <person name="Kuo D.-H."/>
            <person name="Larsson T."/>
            <person name="Lv J."/>
            <person name="Arendt D."/>
            <person name="Savage R."/>
            <person name="Osoegawa K."/>
            <person name="de Jong P."/>
            <person name="Lindberg D.R."/>
            <person name="Seaver E.C."/>
            <person name="Weisblat D.A."/>
            <person name="Putnam N.H."/>
            <person name="Grigoriev I.V."/>
            <person name="Rokhsar D.S."/>
        </authorList>
    </citation>
    <scope>NUCLEOTIDE SEQUENCE</scope>
</reference>
<dbReference type="GO" id="GO:0005694">
    <property type="term" value="C:chromosome"/>
    <property type="evidence" value="ECO:0007669"/>
    <property type="project" value="UniProtKB-ARBA"/>
</dbReference>
<keyword evidence="9" id="KW-0539">Nucleus</keyword>
<dbReference type="InterPro" id="IPR013087">
    <property type="entry name" value="Znf_C2H2_type"/>
</dbReference>
<comment type="subcellular location">
    <subcellularLocation>
        <location evidence="1">Nucleus</location>
    </subcellularLocation>
</comment>
<dbReference type="FunFam" id="3.30.160.60:FF:001732">
    <property type="entry name" value="Zgc:162936"/>
    <property type="match status" value="1"/>
</dbReference>
<feature type="domain" description="C2H2-type" evidence="11">
    <location>
        <begin position="149"/>
        <end position="177"/>
    </location>
</feature>
<evidence type="ECO:0000313" key="14">
    <source>
        <dbReference type="Proteomes" id="UP000015101"/>
    </source>
</evidence>
<feature type="domain" description="C2H2-type" evidence="11">
    <location>
        <begin position="178"/>
        <end position="200"/>
    </location>
</feature>
<evidence type="ECO:0000256" key="7">
    <source>
        <dbReference type="ARBA" id="ARBA00023015"/>
    </source>
</evidence>
<dbReference type="SMART" id="SM00355">
    <property type="entry name" value="ZnF_C2H2"/>
    <property type="match status" value="12"/>
</dbReference>
<dbReference type="RefSeq" id="XP_009026091.1">
    <property type="nucleotide sequence ID" value="XM_009027843.1"/>
</dbReference>
<dbReference type="FunFam" id="3.30.160.60:FF:000624">
    <property type="entry name" value="zinc finger protein 697"/>
    <property type="match status" value="1"/>
</dbReference>
<dbReference type="STRING" id="6412.T1EG33"/>
<dbReference type="Gene3D" id="3.30.160.60">
    <property type="entry name" value="Classic Zinc Finger"/>
    <property type="match status" value="10"/>
</dbReference>
<feature type="domain" description="C2H2-type" evidence="11">
    <location>
        <begin position="32"/>
        <end position="50"/>
    </location>
</feature>
<dbReference type="GO" id="GO:0045893">
    <property type="term" value="P:positive regulation of DNA-templated transcription"/>
    <property type="evidence" value="ECO:0007669"/>
    <property type="project" value="UniProtKB-ARBA"/>
</dbReference>
<dbReference type="InterPro" id="IPR050636">
    <property type="entry name" value="C2H2-ZF_domain-containing"/>
</dbReference>
<dbReference type="Proteomes" id="UP000015101">
    <property type="component" value="Unassembled WGS sequence"/>
</dbReference>
<keyword evidence="14" id="KW-1185">Reference proteome</keyword>
<dbReference type="EnsemblMetazoa" id="HelroT114581">
    <property type="protein sequence ID" value="HelroP114581"/>
    <property type="gene ID" value="HelroG114581"/>
</dbReference>
<proteinExistence type="inferred from homology"/>
<evidence type="ECO:0000256" key="10">
    <source>
        <dbReference type="PROSITE-ProRule" id="PRU00042"/>
    </source>
</evidence>
<name>T1EG33_HELRO</name>
<dbReference type="FunFam" id="3.30.160.60:FF:000145">
    <property type="entry name" value="Zinc finger protein 574"/>
    <property type="match status" value="1"/>
</dbReference>
<dbReference type="PANTHER" id="PTHR47772">
    <property type="entry name" value="ZINC FINGER PROTEIN 200"/>
    <property type="match status" value="1"/>
</dbReference>
<evidence type="ECO:0000256" key="1">
    <source>
        <dbReference type="ARBA" id="ARBA00004123"/>
    </source>
</evidence>
<feature type="domain" description="C2H2-type" evidence="11">
    <location>
        <begin position="120"/>
        <end position="148"/>
    </location>
</feature>
<keyword evidence="7" id="KW-0805">Transcription regulation</keyword>
<dbReference type="SUPFAM" id="SSF57667">
    <property type="entry name" value="beta-beta-alpha zinc fingers"/>
    <property type="match status" value="6"/>
</dbReference>
<dbReference type="eggNOG" id="KOG1721">
    <property type="taxonomic scope" value="Eukaryota"/>
</dbReference>
<reference evidence="12 14" key="2">
    <citation type="journal article" date="2013" name="Nature">
        <title>Insights into bilaterian evolution from three spiralian genomes.</title>
        <authorList>
            <person name="Simakov O."/>
            <person name="Marletaz F."/>
            <person name="Cho S.J."/>
            <person name="Edsinger-Gonzales E."/>
            <person name="Havlak P."/>
            <person name="Hellsten U."/>
            <person name="Kuo D.H."/>
            <person name="Larsson T."/>
            <person name="Lv J."/>
            <person name="Arendt D."/>
            <person name="Savage R."/>
            <person name="Osoegawa K."/>
            <person name="de Jong P."/>
            <person name="Grimwood J."/>
            <person name="Chapman J.A."/>
            <person name="Shapiro H."/>
            <person name="Aerts A."/>
            <person name="Otillar R.P."/>
            <person name="Terry A.Y."/>
            <person name="Boore J.L."/>
            <person name="Grigoriev I.V."/>
            <person name="Lindberg D.R."/>
            <person name="Seaver E.C."/>
            <person name="Weisblat D.A."/>
            <person name="Putnam N.H."/>
            <person name="Rokhsar D.S."/>
        </authorList>
    </citation>
    <scope>NUCLEOTIDE SEQUENCE</scope>
</reference>
<keyword evidence="3" id="KW-0479">Metal-binding</keyword>
<dbReference type="OMA" id="HIANTHM"/>
<dbReference type="CTD" id="20195535"/>
<sequence length="398" mass="45906">MPTYMCDKCSLVCADRNVLTIHMRCHTNEKPFKCPHCHKSFSQKGNLKVHTLNSKTSALNYECSKCDLKFKSESKLSSHLAVHDGIPLRLFSCLVCQKGFTHKGTMNNHVRFVHLSERPFTCDVCNKGFCNVSHLKRHTKLVASPTTTTTCSQCHKRFTQLSAMRSHVRSVHQRRREHHCQRCGRSFSRASHLKRHRQLHKRGSIFQCDRCSQQYRQKSSLQAHMLKHTGFKPFNCHICQKMFSKKHSLKKHQLVHSSDERSMFKCSHCPRKFTHLSTLIHHLKNLHNAIGVDELLKERSELKMKLRSEALTRDPKPWKCPHCEKEFSHKSLLSIHSRVHSKLKPFVCPVCAARFTQLGSLKSHISCVHFGEKSHTRKNTPAVSTTLTTLSTAAHQQI</sequence>
<dbReference type="OrthoDB" id="7788172at2759"/>
<feature type="domain" description="C2H2-type" evidence="11">
    <location>
        <begin position="234"/>
        <end position="261"/>
    </location>
</feature>
<evidence type="ECO:0000256" key="6">
    <source>
        <dbReference type="ARBA" id="ARBA00022833"/>
    </source>
</evidence>
<dbReference type="FunFam" id="3.30.160.60:FF:000446">
    <property type="entry name" value="Zinc finger protein"/>
    <property type="match status" value="1"/>
</dbReference>
<dbReference type="PROSITE" id="PS50157">
    <property type="entry name" value="ZINC_FINGER_C2H2_2"/>
    <property type="match status" value="12"/>
</dbReference>
<dbReference type="GO" id="GO:0008270">
    <property type="term" value="F:zinc ion binding"/>
    <property type="evidence" value="ECO:0007669"/>
    <property type="project" value="UniProtKB-KW"/>
</dbReference>
<dbReference type="Pfam" id="PF12874">
    <property type="entry name" value="zf-met"/>
    <property type="match status" value="1"/>
</dbReference>
<evidence type="ECO:0000256" key="3">
    <source>
        <dbReference type="ARBA" id="ARBA00022723"/>
    </source>
</evidence>
<dbReference type="EMBL" id="KB097502">
    <property type="protein sequence ID" value="ESN95789.1"/>
    <property type="molecule type" value="Genomic_DNA"/>
</dbReference>
<comment type="similarity">
    <text evidence="2">Belongs to the krueppel C2H2-type zinc-finger protein family.</text>
</comment>
<dbReference type="EMBL" id="AMQM01006668">
    <property type="status" value="NOT_ANNOTATED_CDS"/>
    <property type="molecule type" value="Genomic_DNA"/>
</dbReference>
<dbReference type="PROSITE" id="PS00028">
    <property type="entry name" value="ZINC_FINGER_C2H2_1"/>
    <property type="match status" value="10"/>
</dbReference>
<dbReference type="InParanoid" id="T1EG33"/>
<keyword evidence="5 10" id="KW-0863">Zinc-finger</keyword>